<sequence>MVFTPVPACRDDFSRIKLTSFDKLIEKTCSTIKNVRLSCEPDQKPGGVSGNSGVAPDAA</sequence>
<dbReference type="AlphaFoldDB" id="A0A392RC13"/>
<dbReference type="Proteomes" id="UP000265520">
    <property type="component" value="Unassembled WGS sequence"/>
</dbReference>
<keyword evidence="3" id="KW-1185">Reference proteome</keyword>
<reference evidence="2 3" key="1">
    <citation type="journal article" date="2018" name="Front. Plant Sci.">
        <title>Red Clover (Trifolium pratense) and Zigzag Clover (T. medium) - A Picture of Genomic Similarities and Differences.</title>
        <authorList>
            <person name="Dluhosova J."/>
            <person name="Istvanek J."/>
            <person name="Nedelnik J."/>
            <person name="Repkova J."/>
        </authorList>
    </citation>
    <scope>NUCLEOTIDE SEQUENCE [LARGE SCALE GENOMIC DNA]</scope>
    <source>
        <strain evidence="3">cv. 10/8</strain>
        <tissue evidence="2">Leaf</tissue>
    </source>
</reference>
<evidence type="ECO:0000313" key="2">
    <source>
        <dbReference type="EMBL" id="MCI33115.1"/>
    </source>
</evidence>
<proteinExistence type="predicted"/>
<evidence type="ECO:0000256" key="1">
    <source>
        <dbReference type="SAM" id="MobiDB-lite"/>
    </source>
</evidence>
<comment type="caution">
    <text evidence="2">The sequence shown here is derived from an EMBL/GenBank/DDBJ whole genome shotgun (WGS) entry which is preliminary data.</text>
</comment>
<dbReference type="EMBL" id="LXQA010201646">
    <property type="protein sequence ID" value="MCI33115.1"/>
    <property type="molecule type" value="Genomic_DNA"/>
</dbReference>
<accession>A0A392RC13</accession>
<name>A0A392RC13_9FABA</name>
<organism evidence="2 3">
    <name type="scientific">Trifolium medium</name>
    <dbReference type="NCBI Taxonomy" id="97028"/>
    <lineage>
        <taxon>Eukaryota</taxon>
        <taxon>Viridiplantae</taxon>
        <taxon>Streptophyta</taxon>
        <taxon>Embryophyta</taxon>
        <taxon>Tracheophyta</taxon>
        <taxon>Spermatophyta</taxon>
        <taxon>Magnoliopsida</taxon>
        <taxon>eudicotyledons</taxon>
        <taxon>Gunneridae</taxon>
        <taxon>Pentapetalae</taxon>
        <taxon>rosids</taxon>
        <taxon>fabids</taxon>
        <taxon>Fabales</taxon>
        <taxon>Fabaceae</taxon>
        <taxon>Papilionoideae</taxon>
        <taxon>50 kb inversion clade</taxon>
        <taxon>NPAAA clade</taxon>
        <taxon>Hologalegina</taxon>
        <taxon>IRL clade</taxon>
        <taxon>Trifolieae</taxon>
        <taxon>Trifolium</taxon>
    </lineage>
</organism>
<feature type="non-terminal residue" evidence="2">
    <location>
        <position position="59"/>
    </location>
</feature>
<feature type="region of interest" description="Disordered" evidence="1">
    <location>
        <begin position="40"/>
        <end position="59"/>
    </location>
</feature>
<protein>
    <submittedName>
        <fullName evidence="2">Phosphoinositide phosphatase SAC1-like</fullName>
    </submittedName>
</protein>
<evidence type="ECO:0000313" key="3">
    <source>
        <dbReference type="Proteomes" id="UP000265520"/>
    </source>
</evidence>